<keyword evidence="1" id="KW-1133">Transmembrane helix</keyword>
<feature type="transmembrane region" description="Helical" evidence="1">
    <location>
        <begin position="96"/>
        <end position="115"/>
    </location>
</feature>
<gene>
    <name evidence="2" type="ORF">LK07_00690</name>
</gene>
<dbReference type="AlphaFoldDB" id="A0A221NS46"/>
<dbReference type="EMBL" id="CP022433">
    <property type="protein sequence ID" value="ASN22790.1"/>
    <property type="molecule type" value="Genomic_DNA"/>
</dbReference>
<proteinExistence type="predicted"/>
<dbReference type="RefSeq" id="WP_089516717.1">
    <property type="nucleotide sequence ID" value="NZ_CP022433.1"/>
</dbReference>
<keyword evidence="1" id="KW-0472">Membrane</keyword>
<accession>A0A221NS46</accession>
<organism evidence="2 3">
    <name type="scientific">Streptomyces pluripotens</name>
    <dbReference type="NCBI Taxonomy" id="1355015"/>
    <lineage>
        <taxon>Bacteria</taxon>
        <taxon>Bacillati</taxon>
        <taxon>Actinomycetota</taxon>
        <taxon>Actinomycetes</taxon>
        <taxon>Kitasatosporales</taxon>
        <taxon>Streptomycetaceae</taxon>
        <taxon>Streptomyces</taxon>
    </lineage>
</organism>
<name>A0A221NS46_9ACTN</name>
<keyword evidence="1" id="KW-0812">Transmembrane</keyword>
<evidence type="ECO:0000256" key="1">
    <source>
        <dbReference type="SAM" id="Phobius"/>
    </source>
</evidence>
<sequence length="124" mass="13234">MYRHEISDLITAVDPHSGHRLPVRRAEVIHQLRESGDERAARIAAAVLLSLTAYFVLPFRASTLAMVIGLAPMTLLRPLAIAAACLGAVLNGGGGPALLVGVIAGAAVLCVEPVVHRRWYQHVQ</sequence>
<reference evidence="2 3" key="1">
    <citation type="submission" date="2017-07" db="EMBL/GenBank/DDBJ databases">
        <title>Genome sequence of Streptomyces pluripotens MUSC 137T.</title>
        <authorList>
            <person name="Ser H.-L."/>
            <person name="Lee L.-H."/>
        </authorList>
    </citation>
    <scope>NUCLEOTIDE SEQUENCE [LARGE SCALE GENOMIC DNA]</scope>
    <source>
        <strain evidence="2 3">MUSC 137</strain>
    </source>
</reference>
<evidence type="ECO:0000313" key="3">
    <source>
        <dbReference type="Proteomes" id="UP000031501"/>
    </source>
</evidence>
<evidence type="ECO:0000313" key="2">
    <source>
        <dbReference type="EMBL" id="ASN22790.1"/>
    </source>
</evidence>
<protein>
    <submittedName>
        <fullName evidence="2">Uncharacterized protein</fullName>
    </submittedName>
</protein>
<keyword evidence="3" id="KW-1185">Reference proteome</keyword>
<dbReference type="Proteomes" id="UP000031501">
    <property type="component" value="Chromosome"/>
</dbReference>